<dbReference type="SUPFAM" id="SSF56672">
    <property type="entry name" value="DNA/RNA polymerases"/>
    <property type="match status" value="1"/>
</dbReference>
<protein>
    <submittedName>
        <fullName evidence="1">Retrovirus-related Pol polyprotein from transposon 17.6</fullName>
    </submittedName>
</protein>
<dbReference type="EMBL" id="QJKJ01009280">
    <property type="protein sequence ID" value="RDX77096.1"/>
    <property type="molecule type" value="Genomic_DNA"/>
</dbReference>
<keyword evidence="2" id="KW-1185">Reference proteome</keyword>
<feature type="non-terminal residue" evidence="1">
    <location>
        <position position="1"/>
    </location>
</feature>
<comment type="caution">
    <text evidence="1">The sequence shown here is derived from an EMBL/GenBank/DDBJ whole genome shotgun (WGS) entry which is preliminary data.</text>
</comment>
<dbReference type="InterPro" id="IPR043128">
    <property type="entry name" value="Rev_trsase/Diguanyl_cyclase"/>
</dbReference>
<evidence type="ECO:0000313" key="1">
    <source>
        <dbReference type="EMBL" id="RDX77096.1"/>
    </source>
</evidence>
<dbReference type="FunFam" id="3.30.70.270:FF:000020">
    <property type="entry name" value="Transposon Tf2-6 polyprotein-like Protein"/>
    <property type="match status" value="1"/>
</dbReference>
<evidence type="ECO:0000313" key="2">
    <source>
        <dbReference type="Proteomes" id="UP000257109"/>
    </source>
</evidence>
<dbReference type="Gene3D" id="3.30.70.270">
    <property type="match status" value="2"/>
</dbReference>
<reference evidence="1" key="1">
    <citation type="submission" date="2018-05" db="EMBL/GenBank/DDBJ databases">
        <title>Draft genome of Mucuna pruriens seed.</title>
        <authorList>
            <person name="Nnadi N.E."/>
            <person name="Vos R."/>
            <person name="Hasami M.H."/>
            <person name="Devisetty U.K."/>
            <person name="Aguiy J.C."/>
        </authorList>
    </citation>
    <scope>NUCLEOTIDE SEQUENCE [LARGE SCALE GENOMIC DNA]</scope>
    <source>
        <strain evidence="1">JCA_2017</strain>
    </source>
</reference>
<dbReference type="PANTHER" id="PTHR37984:SF5">
    <property type="entry name" value="PROTEIN NYNRIN-LIKE"/>
    <property type="match status" value="1"/>
</dbReference>
<dbReference type="AlphaFoldDB" id="A0A371FFQ3"/>
<dbReference type="Proteomes" id="UP000257109">
    <property type="component" value="Unassembled WGS sequence"/>
</dbReference>
<proteinExistence type="predicted"/>
<dbReference type="InterPro" id="IPR050951">
    <property type="entry name" value="Retrovirus_Pol_polyprotein"/>
</dbReference>
<accession>A0A371FFQ3</accession>
<dbReference type="InterPro" id="IPR043502">
    <property type="entry name" value="DNA/RNA_pol_sf"/>
</dbReference>
<sequence length="162" mass="18890">MPFGLKNVGATYQRAMVTLFHDMMHKEIELYQHIADLRKLFSRLRKYKLRLNLAKCTFRVKTGKLLGFVVNKNGIEVDPDKVKAIREMPIPKSESKIGGFLGRINFRARFISQLTTTCNPIFKLLWKKQKMEWDTECHEAFDKIKRYLENPSVLVSATPGDR</sequence>
<organism evidence="1 2">
    <name type="scientific">Mucuna pruriens</name>
    <name type="common">Velvet bean</name>
    <name type="synonym">Dolichos pruriens</name>
    <dbReference type="NCBI Taxonomy" id="157652"/>
    <lineage>
        <taxon>Eukaryota</taxon>
        <taxon>Viridiplantae</taxon>
        <taxon>Streptophyta</taxon>
        <taxon>Embryophyta</taxon>
        <taxon>Tracheophyta</taxon>
        <taxon>Spermatophyta</taxon>
        <taxon>Magnoliopsida</taxon>
        <taxon>eudicotyledons</taxon>
        <taxon>Gunneridae</taxon>
        <taxon>Pentapetalae</taxon>
        <taxon>rosids</taxon>
        <taxon>fabids</taxon>
        <taxon>Fabales</taxon>
        <taxon>Fabaceae</taxon>
        <taxon>Papilionoideae</taxon>
        <taxon>50 kb inversion clade</taxon>
        <taxon>NPAAA clade</taxon>
        <taxon>indigoferoid/millettioid clade</taxon>
        <taxon>Phaseoleae</taxon>
        <taxon>Mucuna</taxon>
    </lineage>
</organism>
<gene>
    <name evidence="1" type="primary">pol</name>
    <name evidence="1" type="ORF">CR513_42841</name>
</gene>
<name>A0A371FFQ3_MUCPR</name>
<dbReference type="PANTHER" id="PTHR37984">
    <property type="entry name" value="PROTEIN CBG26694"/>
    <property type="match status" value="1"/>
</dbReference>
<dbReference type="OrthoDB" id="1406072at2759"/>